<name>A0A2P2E9C6_9PROT</name>
<sequence>MRAKQFVLEMGRQSFRDMVLTDVPASELAEGEALVAVRKFSLTANNVTYAMFGDGMKYWNFFPASQPDLGRVPVWGYGEIVESRVEGLAVGTRIYGYFPIASTLKVEPIKVSPHGFRDGAAHRQEMAAAYNHYSIVHPQDGETEGRVALLKPLFMTGFLLEDWIHDERAWTAGTVISSSASSKTALSMNACLKRRGGLTLIGLTSARSAPFVAASGYYDQVVTYDQVDQLPLEASVYVDFAGDPKVTAGVHQRLRDALKQSVIVGGAHWDAERQATPASLPGPRPQFFFAPTHMARLNAAWGAAEFTRALDAAFDRFAHESKAWLDVVDAEGFEAAQQAWTRLLDNQVSAREGLIINLPG</sequence>
<dbReference type="SUPFAM" id="SSF50129">
    <property type="entry name" value="GroES-like"/>
    <property type="match status" value="1"/>
</dbReference>
<evidence type="ECO:0000313" key="2">
    <source>
        <dbReference type="Proteomes" id="UP000245086"/>
    </source>
</evidence>
<evidence type="ECO:0000313" key="1">
    <source>
        <dbReference type="EMBL" id="GBF57665.1"/>
    </source>
</evidence>
<organism evidence="1 2">
    <name type="scientific">Candidatus Phycosocius bacilliformis</name>
    <dbReference type="NCBI Taxonomy" id="1445552"/>
    <lineage>
        <taxon>Bacteria</taxon>
        <taxon>Pseudomonadati</taxon>
        <taxon>Pseudomonadota</taxon>
        <taxon>Alphaproteobacteria</taxon>
        <taxon>Caulobacterales</taxon>
        <taxon>Caulobacterales incertae sedis</taxon>
        <taxon>Candidatus Phycosocius</taxon>
    </lineage>
</organism>
<dbReference type="InterPro" id="IPR011032">
    <property type="entry name" value="GroES-like_sf"/>
</dbReference>
<dbReference type="AlphaFoldDB" id="A0A2P2E9C6"/>
<keyword evidence="2" id="KW-1185">Reference proteome</keyword>
<dbReference type="EMBL" id="BFBR01000003">
    <property type="protein sequence ID" value="GBF57665.1"/>
    <property type="molecule type" value="Genomic_DNA"/>
</dbReference>
<dbReference type="InterPro" id="IPR021276">
    <property type="entry name" value="DUF2855"/>
</dbReference>
<dbReference type="Pfam" id="PF11017">
    <property type="entry name" value="DUF2855"/>
    <property type="match status" value="1"/>
</dbReference>
<dbReference type="Proteomes" id="UP000245086">
    <property type="component" value="Unassembled WGS sequence"/>
</dbReference>
<dbReference type="OrthoDB" id="8953110at2"/>
<proteinExistence type="predicted"/>
<gene>
    <name evidence="1" type="ORF">PbB2_01334</name>
</gene>
<protein>
    <recommendedName>
        <fullName evidence="3">DUF2855 domain-containing protein</fullName>
    </recommendedName>
</protein>
<comment type="caution">
    <text evidence="1">The sequence shown here is derived from an EMBL/GenBank/DDBJ whole genome shotgun (WGS) entry which is preliminary data.</text>
</comment>
<reference evidence="1 2" key="1">
    <citation type="journal article" date="2018" name="Genome Announc.">
        <title>Draft Genome Sequence of "Candidatus Phycosocius bacilliformis," an Alphaproteobacterial Ectosymbiont of the Hydrocarbon-Producing Green Alga Botryococcus braunii.</title>
        <authorList>
            <person name="Tanabe Y."/>
            <person name="Yamaguchi H."/>
            <person name="Watanabe M.M."/>
        </authorList>
    </citation>
    <scope>NUCLEOTIDE SEQUENCE [LARGE SCALE GENOMIC DNA]</scope>
    <source>
        <strain evidence="1 2">BOTRYCO-2</strain>
    </source>
</reference>
<dbReference type="RefSeq" id="WP_108984532.1">
    <property type="nucleotide sequence ID" value="NZ_BFBR01000003.1"/>
</dbReference>
<accession>A0A2P2E9C6</accession>
<evidence type="ECO:0008006" key="3">
    <source>
        <dbReference type="Google" id="ProtNLM"/>
    </source>
</evidence>